<sequence length="62" mass="6782">MLSLWTGVQNLYSNFLGSARYPPIDPRGLPLSPNVEVQQVVAHVHVQGELSGTESGSYQRLS</sequence>
<dbReference type="HOGENOM" id="CLU_2893068_0_0_2"/>
<evidence type="ECO:0000313" key="2">
    <source>
        <dbReference type="Proteomes" id="UP000000758"/>
    </source>
</evidence>
<dbReference type="EMBL" id="DP000238">
    <property type="protein sequence ID" value="ABK77700.1"/>
    <property type="molecule type" value="Genomic_DNA"/>
</dbReference>
<organism evidence="1 2">
    <name type="scientific">Cenarchaeum symbiosum (strain A)</name>
    <dbReference type="NCBI Taxonomy" id="414004"/>
    <lineage>
        <taxon>Archaea</taxon>
        <taxon>Nitrososphaerota</taxon>
        <taxon>Candidatus Cenarchaeales</taxon>
        <taxon>Candidatus Cenarchaeaceae</taxon>
        <taxon>Candidatus Cenarchaeum</taxon>
    </lineage>
</organism>
<dbReference type="EnsemblBacteria" id="ABK77700">
    <property type="protein sequence ID" value="ABK77700"/>
    <property type="gene ID" value="CENSYa_1070"/>
</dbReference>
<proteinExistence type="predicted"/>
<reference evidence="1 2" key="1">
    <citation type="journal article" date="2006" name="Proc. Natl. Acad. Sci. U.S.A.">
        <title>Genomic analysis of the uncultivated marine crenarchaeote Cenarchaeum symbiosum.</title>
        <authorList>
            <person name="Hallam S.J."/>
            <person name="Konstantinidis K.T."/>
            <person name="Putnam N."/>
            <person name="Schleper C."/>
            <person name="Watanabe Y."/>
            <person name="Sugahara J."/>
            <person name="Preston C."/>
            <person name="de la Torre J."/>
            <person name="Richardson P.M."/>
            <person name="DeLong E.F."/>
        </authorList>
    </citation>
    <scope>NUCLEOTIDE SEQUENCE [LARGE SCALE GENOMIC DNA]</scope>
    <source>
        <strain evidence="2">A</strain>
    </source>
</reference>
<dbReference type="KEGG" id="csy:CENSYa_1070"/>
<keyword evidence="2" id="KW-1185">Reference proteome</keyword>
<dbReference type="AlphaFoldDB" id="A0RWI3"/>
<dbReference type="STRING" id="414004.CENSYa_1070"/>
<evidence type="ECO:0000313" key="1">
    <source>
        <dbReference type="EMBL" id="ABK77700.1"/>
    </source>
</evidence>
<gene>
    <name evidence="1" type="ordered locus">CENSYa_1070</name>
</gene>
<dbReference type="Proteomes" id="UP000000758">
    <property type="component" value="Chromosome"/>
</dbReference>
<name>A0RWI3_CENSY</name>
<accession>A0RWI3</accession>
<protein>
    <submittedName>
        <fullName evidence="1">Uncharacterized protein</fullName>
    </submittedName>
</protein>